<protein>
    <submittedName>
        <fullName evidence="1">Galanin</fullName>
    </submittedName>
</protein>
<proteinExistence type="predicted"/>
<reference evidence="1" key="1">
    <citation type="submission" date="2016-06" db="UniProtKB">
        <authorList>
            <consortium name="WormBaseParasite"/>
        </authorList>
    </citation>
    <scope>IDENTIFICATION</scope>
</reference>
<dbReference type="AlphaFoldDB" id="A0A183TB77"/>
<name>A0A183TB77_SCHSO</name>
<accession>A0A183TB77</accession>
<organism evidence="1">
    <name type="scientific">Schistocephalus solidus</name>
    <name type="common">Tapeworm</name>
    <dbReference type="NCBI Taxonomy" id="70667"/>
    <lineage>
        <taxon>Eukaryota</taxon>
        <taxon>Metazoa</taxon>
        <taxon>Spiralia</taxon>
        <taxon>Lophotrochozoa</taxon>
        <taxon>Platyhelminthes</taxon>
        <taxon>Cestoda</taxon>
        <taxon>Eucestoda</taxon>
        <taxon>Diphyllobothriidea</taxon>
        <taxon>Diphyllobothriidae</taxon>
        <taxon>Schistocephalus</taxon>
    </lineage>
</organism>
<dbReference type="WBParaSite" id="SSLN_0001424001-mRNA-1">
    <property type="protein sequence ID" value="SSLN_0001424001-mRNA-1"/>
    <property type="gene ID" value="SSLN_0001424001"/>
</dbReference>
<sequence length="73" mass="8506">LPPQNTEAEMARQDPGHEVLDRTGILSIHALLRQVHLQLNDHLVRMDNKRLPKRLFYGDVATRSRRQGGQKRR</sequence>
<evidence type="ECO:0000313" key="1">
    <source>
        <dbReference type="WBParaSite" id="SSLN_0001424001-mRNA-1"/>
    </source>
</evidence>